<keyword evidence="3" id="KW-1185">Reference proteome</keyword>
<protein>
    <submittedName>
        <fullName evidence="2">Uncharacterized protein</fullName>
    </submittedName>
</protein>
<dbReference type="EMBL" id="JACTNZ010000011">
    <property type="protein sequence ID" value="KAG5523807.1"/>
    <property type="molecule type" value="Genomic_DNA"/>
</dbReference>
<comment type="caution">
    <text evidence="2">The sequence shown here is derived from an EMBL/GenBank/DDBJ whole genome shotgun (WGS) entry which is preliminary data.</text>
</comment>
<feature type="region of interest" description="Disordered" evidence="1">
    <location>
        <begin position="16"/>
        <end position="39"/>
    </location>
</feature>
<accession>A0AAV6I5V1</accession>
<evidence type="ECO:0000256" key="1">
    <source>
        <dbReference type="SAM" id="MobiDB-lite"/>
    </source>
</evidence>
<evidence type="ECO:0000313" key="3">
    <source>
        <dbReference type="Proteomes" id="UP000823749"/>
    </source>
</evidence>
<organism evidence="2 3">
    <name type="scientific">Rhododendron griersonianum</name>
    <dbReference type="NCBI Taxonomy" id="479676"/>
    <lineage>
        <taxon>Eukaryota</taxon>
        <taxon>Viridiplantae</taxon>
        <taxon>Streptophyta</taxon>
        <taxon>Embryophyta</taxon>
        <taxon>Tracheophyta</taxon>
        <taxon>Spermatophyta</taxon>
        <taxon>Magnoliopsida</taxon>
        <taxon>eudicotyledons</taxon>
        <taxon>Gunneridae</taxon>
        <taxon>Pentapetalae</taxon>
        <taxon>asterids</taxon>
        <taxon>Ericales</taxon>
        <taxon>Ericaceae</taxon>
        <taxon>Ericoideae</taxon>
        <taxon>Rhodoreae</taxon>
        <taxon>Rhododendron</taxon>
    </lineage>
</organism>
<feature type="compositionally biased region" description="Polar residues" evidence="1">
    <location>
        <begin position="20"/>
        <end position="39"/>
    </location>
</feature>
<sequence length="141" mass="15408">MIDMSRCLNLAAMVGHSGSRAPTASPGSTPTLRATTSRSPSILLADARRKLSKERRTNPALSLPPHKFQELNAASVQTPALLPASQHSFEVTAKSTLKTTRDPWRRPLPWLKASCCPLILSKRKSHLWIGLSRLQSPMGFG</sequence>
<name>A0AAV6I5V1_9ERIC</name>
<proteinExistence type="predicted"/>
<gene>
    <name evidence="2" type="ORF">RHGRI_030709</name>
</gene>
<dbReference type="Proteomes" id="UP000823749">
    <property type="component" value="Chromosome 11"/>
</dbReference>
<reference evidence="2" key="1">
    <citation type="submission" date="2020-08" db="EMBL/GenBank/DDBJ databases">
        <title>Plant Genome Project.</title>
        <authorList>
            <person name="Zhang R.-G."/>
        </authorList>
    </citation>
    <scope>NUCLEOTIDE SEQUENCE</scope>
    <source>
        <strain evidence="2">WSP0</strain>
        <tissue evidence="2">Leaf</tissue>
    </source>
</reference>
<evidence type="ECO:0000313" key="2">
    <source>
        <dbReference type="EMBL" id="KAG5523807.1"/>
    </source>
</evidence>
<dbReference type="AlphaFoldDB" id="A0AAV6I5V1"/>